<dbReference type="PROSITE" id="PS50262">
    <property type="entry name" value="G_PROTEIN_RECEP_F1_2"/>
    <property type="match status" value="1"/>
</dbReference>
<evidence type="ECO:0000256" key="8">
    <source>
        <dbReference type="SAM" id="Phobius"/>
    </source>
</evidence>
<evidence type="ECO:0000256" key="5">
    <source>
        <dbReference type="ARBA" id="ARBA00022989"/>
    </source>
</evidence>
<dbReference type="OMA" id="AWIIMIA"/>
<proteinExistence type="inferred from homology"/>
<evidence type="ECO:0000313" key="11">
    <source>
        <dbReference type="Proteomes" id="UP000009022"/>
    </source>
</evidence>
<dbReference type="Proteomes" id="UP000009022">
    <property type="component" value="Unassembled WGS sequence"/>
</dbReference>
<dbReference type="PROSITE" id="PS00237">
    <property type="entry name" value="G_PROTEIN_RECEP_F1_1"/>
    <property type="match status" value="1"/>
</dbReference>
<dbReference type="eggNOG" id="KOG2087">
    <property type="taxonomic scope" value="Eukaryota"/>
</dbReference>
<feature type="transmembrane region" description="Helical" evidence="8">
    <location>
        <begin position="310"/>
        <end position="331"/>
    </location>
</feature>
<dbReference type="SUPFAM" id="SSF81321">
    <property type="entry name" value="Family A G protein-coupled receptor-like"/>
    <property type="match status" value="1"/>
</dbReference>
<dbReference type="PANTHER" id="PTHR24372:SF77">
    <property type="entry name" value="G-PROTEIN COUPLED RECEPTORS FAMILY 1 PROFILE DOMAIN-CONTAINING PROTEIN"/>
    <property type="match status" value="1"/>
</dbReference>
<dbReference type="AlphaFoldDB" id="B3S8P5"/>
<protein>
    <recommendedName>
        <fullName evidence="9">G-protein coupled receptors family 1 profile domain-containing protein</fullName>
    </recommendedName>
</protein>
<dbReference type="InParanoid" id="B3S8P5"/>
<evidence type="ECO:0000256" key="1">
    <source>
        <dbReference type="ARBA" id="ARBA00004370"/>
    </source>
</evidence>
<accession>B3S8P5</accession>
<feature type="domain" description="G-protein coupled receptors family 1 profile" evidence="9">
    <location>
        <begin position="71"/>
        <end position="331"/>
    </location>
</feature>
<dbReference type="InterPro" id="IPR017452">
    <property type="entry name" value="GPCR_Rhodpsn_7TM"/>
</dbReference>
<keyword evidence="11" id="KW-1185">Reference proteome</keyword>
<dbReference type="InterPro" id="IPR000276">
    <property type="entry name" value="GPCR_Rhodpsn"/>
</dbReference>
<dbReference type="CDD" id="cd14980">
    <property type="entry name" value="7tmA_Glycoprotein_LRR_R-like"/>
    <property type="match status" value="1"/>
</dbReference>
<dbReference type="PhylomeDB" id="B3S8P5"/>
<dbReference type="PRINTS" id="PR00237">
    <property type="entry name" value="GPCRRHODOPSN"/>
</dbReference>
<dbReference type="EMBL" id="DS985256">
    <property type="protein sequence ID" value="EDV20989.1"/>
    <property type="molecule type" value="Genomic_DNA"/>
</dbReference>
<keyword evidence="7" id="KW-0675">Receptor</keyword>
<dbReference type="PANTHER" id="PTHR24372">
    <property type="entry name" value="GLYCOPROTEIN HORMONE RECEPTOR"/>
    <property type="match status" value="1"/>
</dbReference>
<dbReference type="GO" id="GO:0008528">
    <property type="term" value="F:G protein-coupled peptide receptor activity"/>
    <property type="evidence" value="ECO:0000318"/>
    <property type="project" value="GO_Central"/>
</dbReference>
<dbReference type="GO" id="GO:0007189">
    <property type="term" value="P:adenylate cyclase-activating G protein-coupled receptor signaling pathway"/>
    <property type="evidence" value="ECO:0000318"/>
    <property type="project" value="GO_Central"/>
</dbReference>
<dbReference type="CTD" id="6757779"/>
<keyword evidence="4" id="KW-0677">Repeat</keyword>
<name>B3S8P5_TRIAD</name>
<feature type="non-terminal residue" evidence="10">
    <location>
        <position position="1"/>
    </location>
</feature>
<evidence type="ECO:0000256" key="3">
    <source>
        <dbReference type="ARBA" id="ARBA00022692"/>
    </source>
</evidence>
<dbReference type="GO" id="GO:0005886">
    <property type="term" value="C:plasma membrane"/>
    <property type="evidence" value="ECO:0000318"/>
    <property type="project" value="GO_Central"/>
</dbReference>
<dbReference type="OrthoDB" id="5975661at2759"/>
<evidence type="ECO:0000256" key="6">
    <source>
        <dbReference type="ARBA" id="ARBA00023136"/>
    </source>
</evidence>
<sequence length="354" mass="40585">ISHIQPNAFKGLDNLYSFLTGRDYLCCMVPAKVKTCIPTMNSETLSSCQQLLAHSSLQAFIWIIGSLALIGNLIVLIQNYSQKRQSRNHIAIYLVNNLAISDLLMGFYLLIIAIADIVLSVKIYGPISESWLLHPLCYLACSLVIASSYTSVLIMVIITVDRYISIVTPFSNRQFTMKLAYTLMTAVWCIGIIFSILPTWFSVQQPGYLRIYTYNSMCMPNNYENIYYMMWMIWYLLITFIAWIIMIALYSRIYASVRSSAKRVQRSSTRENKILAIRLSFILLSDLLCWLPYYYVNLAGLIEIGRVDVITLQFIGIFTLPINSAVNPFLYTLTNVDNLKRIFCVGHNRVHTLR</sequence>
<comment type="similarity">
    <text evidence="7">Belongs to the G-protein coupled receptor 1 family.</text>
</comment>
<evidence type="ECO:0000256" key="4">
    <source>
        <dbReference type="ARBA" id="ARBA00022737"/>
    </source>
</evidence>
<feature type="transmembrane region" description="Helical" evidence="8">
    <location>
        <begin position="232"/>
        <end position="254"/>
    </location>
</feature>
<feature type="transmembrane region" description="Helical" evidence="8">
    <location>
        <begin position="90"/>
        <end position="119"/>
    </location>
</feature>
<keyword evidence="7" id="KW-0807">Transducer</keyword>
<dbReference type="HOGENOM" id="CLU_006130_0_1_1"/>
<dbReference type="GeneID" id="6757779"/>
<evidence type="ECO:0000256" key="2">
    <source>
        <dbReference type="ARBA" id="ARBA00022614"/>
    </source>
</evidence>
<keyword evidence="2" id="KW-0433">Leucine-rich repeat</keyword>
<evidence type="ECO:0000259" key="9">
    <source>
        <dbReference type="PROSITE" id="PS50262"/>
    </source>
</evidence>
<dbReference type="FunFam" id="1.20.1070.10:FF:000353">
    <property type="entry name" value="G-protein coupled receptor GRL101-like protein"/>
    <property type="match status" value="1"/>
</dbReference>
<gene>
    <name evidence="10" type="ORF">TRIADDRAFT_31042</name>
</gene>
<reference evidence="10 11" key="1">
    <citation type="journal article" date="2008" name="Nature">
        <title>The Trichoplax genome and the nature of placozoans.</title>
        <authorList>
            <person name="Srivastava M."/>
            <person name="Begovic E."/>
            <person name="Chapman J."/>
            <person name="Putnam N.H."/>
            <person name="Hellsten U."/>
            <person name="Kawashima T."/>
            <person name="Kuo A."/>
            <person name="Mitros T."/>
            <person name="Salamov A."/>
            <person name="Carpenter M.L."/>
            <person name="Signorovitch A.Y."/>
            <person name="Moreno M.A."/>
            <person name="Kamm K."/>
            <person name="Grimwood J."/>
            <person name="Schmutz J."/>
            <person name="Shapiro H."/>
            <person name="Grigoriev I.V."/>
            <person name="Buss L.W."/>
            <person name="Schierwater B."/>
            <person name="Dellaporta S.L."/>
            <person name="Rokhsar D.S."/>
        </authorList>
    </citation>
    <scope>NUCLEOTIDE SEQUENCE [LARGE SCALE GENOMIC DNA]</scope>
    <source>
        <strain evidence="10 11">Grell-BS-1999</strain>
    </source>
</reference>
<dbReference type="GO" id="GO:0009755">
    <property type="term" value="P:hormone-mediated signaling pathway"/>
    <property type="evidence" value="ECO:0000318"/>
    <property type="project" value="GO_Central"/>
</dbReference>
<comment type="subcellular location">
    <subcellularLocation>
        <location evidence="1">Membrane</location>
    </subcellularLocation>
</comment>
<dbReference type="Pfam" id="PF00001">
    <property type="entry name" value="7tm_1"/>
    <property type="match status" value="1"/>
</dbReference>
<keyword evidence="6 8" id="KW-0472">Membrane</keyword>
<feature type="transmembrane region" description="Helical" evidence="8">
    <location>
        <begin position="179"/>
        <end position="201"/>
    </location>
</feature>
<dbReference type="FunCoup" id="B3S8P5">
    <property type="interactions" value="262"/>
</dbReference>
<feature type="transmembrane region" description="Helical" evidence="8">
    <location>
        <begin position="275"/>
        <end position="295"/>
    </location>
</feature>
<dbReference type="RefSeq" id="XP_002116633.1">
    <property type="nucleotide sequence ID" value="XM_002116597.1"/>
</dbReference>
<keyword evidence="7" id="KW-0297">G-protein coupled receptor</keyword>
<organism evidence="10 11">
    <name type="scientific">Trichoplax adhaerens</name>
    <name type="common">Trichoplax reptans</name>
    <dbReference type="NCBI Taxonomy" id="10228"/>
    <lineage>
        <taxon>Eukaryota</taxon>
        <taxon>Metazoa</taxon>
        <taxon>Placozoa</taxon>
        <taxon>Uniplacotomia</taxon>
        <taxon>Trichoplacea</taxon>
        <taxon>Trichoplacidae</taxon>
        <taxon>Trichoplax</taxon>
    </lineage>
</organism>
<dbReference type="KEGG" id="tad:TRIADDRAFT_31042"/>
<evidence type="ECO:0000256" key="7">
    <source>
        <dbReference type="RuleBase" id="RU000688"/>
    </source>
</evidence>
<feature type="transmembrane region" description="Helical" evidence="8">
    <location>
        <begin position="59"/>
        <end position="78"/>
    </location>
</feature>
<keyword evidence="5 8" id="KW-1133">Transmembrane helix</keyword>
<evidence type="ECO:0000313" key="10">
    <source>
        <dbReference type="EMBL" id="EDV20989.1"/>
    </source>
</evidence>
<dbReference type="Gene3D" id="1.20.1070.10">
    <property type="entry name" value="Rhodopsin 7-helix transmembrane proteins"/>
    <property type="match status" value="1"/>
</dbReference>
<dbReference type="STRING" id="10228.B3S8P5"/>
<keyword evidence="3 7" id="KW-0812">Transmembrane</keyword>
<feature type="transmembrane region" description="Helical" evidence="8">
    <location>
        <begin position="131"/>
        <end position="158"/>
    </location>
</feature>